<dbReference type="Pfam" id="PF01032">
    <property type="entry name" value="FecCD"/>
    <property type="match status" value="1"/>
</dbReference>
<name>A0ABT4I6L1_9ACTO</name>
<dbReference type="EMBL" id="JAPTMY010000007">
    <property type="protein sequence ID" value="MCZ0857362.1"/>
    <property type="molecule type" value="Genomic_DNA"/>
</dbReference>
<feature type="transmembrane region" description="Helical" evidence="9">
    <location>
        <begin position="96"/>
        <end position="116"/>
    </location>
</feature>
<proteinExistence type="inferred from homology"/>
<keyword evidence="7 9" id="KW-0472">Membrane</keyword>
<evidence type="ECO:0000256" key="6">
    <source>
        <dbReference type="ARBA" id="ARBA00022989"/>
    </source>
</evidence>
<accession>A0ABT4I6L1</accession>
<dbReference type="PANTHER" id="PTHR30472:SF70">
    <property type="entry name" value="MOLYBDATE IMPORT SYSTEM PERMEASE PROTEIN MOLB"/>
    <property type="match status" value="1"/>
</dbReference>
<feature type="transmembrane region" description="Helical" evidence="9">
    <location>
        <begin position="274"/>
        <end position="301"/>
    </location>
</feature>
<comment type="similarity">
    <text evidence="2">Belongs to the binding-protein-dependent transport system permease family. FecCD subfamily.</text>
</comment>
<keyword evidence="4" id="KW-1003">Cell membrane</keyword>
<keyword evidence="6 9" id="KW-1133">Transmembrane helix</keyword>
<dbReference type="PANTHER" id="PTHR30472">
    <property type="entry name" value="FERRIC ENTEROBACTIN TRANSPORT SYSTEM PERMEASE PROTEIN"/>
    <property type="match status" value="1"/>
</dbReference>
<evidence type="ECO:0000256" key="4">
    <source>
        <dbReference type="ARBA" id="ARBA00022475"/>
    </source>
</evidence>
<keyword evidence="5 9" id="KW-0812">Transmembrane</keyword>
<dbReference type="SUPFAM" id="SSF81345">
    <property type="entry name" value="ABC transporter involved in vitamin B12 uptake, BtuC"/>
    <property type="match status" value="1"/>
</dbReference>
<keyword evidence="3" id="KW-0813">Transport</keyword>
<keyword evidence="11" id="KW-1185">Reference proteome</keyword>
<feature type="transmembrane region" description="Helical" evidence="9">
    <location>
        <begin position="343"/>
        <end position="361"/>
    </location>
</feature>
<evidence type="ECO:0000256" key="2">
    <source>
        <dbReference type="ARBA" id="ARBA00007935"/>
    </source>
</evidence>
<feature type="region of interest" description="Disordered" evidence="8">
    <location>
        <begin position="1"/>
        <end position="29"/>
    </location>
</feature>
<feature type="transmembrane region" description="Helical" evidence="9">
    <location>
        <begin position="37"/>
        <end position="58"/>
    </location>
</feature>
<organism evidence="10 11">
    <name type="scientific">Actinomyces israelii</name>
    <dbReference type="NCBI Taxonomy" id="1659"/>
    <lineage>
        <taxon>Bacteria</taxon>
        <taxon>Bacillati</taxon>
        <taxon>Actinomycetota</taxon>
        <taxon>Actinomycetes</taxon>
        <taxon>Actinomycetales</taxon>
        <taxon>Actinomycetaceae</taxon>
        <taxon>Actinomyces</taxon>
    </lineage>
</organism>
<reference evidence="10" key="1">
    <citation type="submission" date="2022-10" db="EMBL/GenBank/DDBJ databases">
        <title>Genome sequence of Actinomyces israelii ATCC 10048.</title>
        <authorList>
            <person name="Watt R.M."/>
            <person name="Tong W.M."/>
        </authorList>
    </citation>
    <scope>NUCLEOTIDE SEQUENCE</scope>
    <source>
        <strain evidence="10">ATCC 10048</strain>
    </source>
</reference>
<dbReference type="InterPro" id="IPR000522">
    <property type="entry name" value="ABC_transptr_permease_BtuC"/>
</dbReference>
<evidence type="ECO:0000256" key="7">
    <source>
        <dbReference type="ARBA" id="ARBA00023136"/>
    </source>
</evidence>
<dbReference type="Proteomes" id="UP001072034">
    <property type="component" value="Unassembled WGS sequence"/>
</dbReference>
<comment type="caution">
    <text evidence="10">The sequence shown here is derived from an EMBL/GenBank/DDBJ whole genome shotgun (WGS) entry which is preliminary data.</text>
</comment>
<evidence type="ECO:0000256" key="1">
    <source>
        <dbReference type="ARBA" id="ARBA00004651"/>
    </source>
</evidence>
<feature type="transmembrane region" description="Helical" evidence="9">
    <location>
        <begin position="233"/>
        <end position="254"/>
    </location>
</feature>
<comment type="subcellular location">
    <subcellularLocation>
        <location evidence="1">Cell membrane</location>
        <topology evidence="1">Multi-pass membrane protein</topology>
    </subcellularLocation>
</comment>
<dbReference type="InterPro" id="IPR037294">
    <property type="entry name" value="ABC_BtuC-like"/>
</dbReference>
<evidence type="ECO:0000313" key="11">
    <source>
        <dbReference type="Proteomes" id="UP001072034"/>
    </source>
</evidence>
<dbReference type="Gene3D" id="1.10.3470.10">
    <property type="entry name" value="ABC transporter involved in vitamin B12 uptake, BtuC"/>
    <property type="match status" value="1"/>
</dbReference>
<feature type="transmembrane region" description="Helical" evidence="9">
    <location>
        <begin position="128"/>
        <end position="146"/>
    </location>
</feature>
<feature type="transmembrane region" description="Helical" evidence="9">
    <location>
        <begin position="152"/>
        <end position="172"/>
    </location>
</feature>
<evidence type="ECO:0000313" key="10">
    <source>
        <dbReference type="EMBL" id="MCZ0857362.1"/>
    </source>
</evidence>
<dbReference type="CDD" id="cd06550">
    <property type="entry name" value="TM_ABC_iron-siderophores_like"/>
    <property type="match status" value="1"/>
</dbReference>
<protein>
    <submittedName>
        <fullName evidence="10">Iron ABC transporter permease</fullName>
    </submittedName>
</protein>
<sequence>MSSSADRAGAGVDRAAGRGRRGQAPGRAGRRSRALPFSLVLASCIAVLLASVLASFVIGRYSIPPWEAVRILASKVLPVEQTWGALDAKVVWTIRWPRVLMAVLVGAALSCSGAAYQGVFRNPLVSPDILGVSAAASFGAAVGILTRDAHSPLVQVLAFSFGLGGVAIAYWLARVRGTIPNVMLILAGVVVASLFNAGVSITKYLADPYDDLPAITFWLMGSLVGMHWENLAFAAPVILIGAAGLMAAAWRLNLLTMGDDEARSLGVNTQRLKTIAIVCATAMTATAVSQCGAIGWIGLVIPHMARMLVGPDHRKLLPTAAVLGSTFLLLIDDLTRSASETSLPLSIPIALIGAPFFALLLRRTKAEWVQ</sequence>
<evidence type="ECO:0000256" key="8">
    <source>
        <dbReference type="SAM" id="MobiDB-lite"/>
    </source>
</evidence>
<evidence type="ECO:0000256" key="3">
    <source>
        <dbReference type="ARBA" id="ARBA00022448"/>
    </source>
</evidence>
<dbReference type="RefSeq" id="WP_268916962.1">
    <property type="nucleotide sequence ID" value="NZ_JAPTMY010000007.1"/>
</dbReference>
<evidence type="ECO:0000256" key="9">
    <source>
        <dbReference type="SAM" id="Phobius"/>
    </source>
</evidence>
<evidence type="ECO:0000256" key="5">
    <source>
        <dbReference type="ARBA" id="ARBA00022692"/>
    </source>
</evidence>
<feature type="transmembrane region" description="Helical" evidence="9">
    <location>
        <begin position="184"/>
        <end position="206"/>
    </location>
</feature>
<gene>
    <name evidence="10" type="ORF">OHJ16_04805</name>
</gene>